<keyword evidence="3" id="KW-1185">Reference proteome</keyword>
<evidence type="ECO:0000313" key="2">
    <source>
        <dbReference type="EMBL" id="PLC54372.1"/>
    </source>
</evidence>
<feature type="transmembrane region" description="Helical" evidence="1">
    <location>
        <begin position="93"/>
        <end position="112"/>
    </location>
</feature>
<evidence type="ECO:0000256" key="1">
    <source>
        <dbReference type="SAM" id="Phobius"/>
    </source>
</evidence>
<reference evidence="2 3" key="1">
    <citation type="submission" date="2017-10" db="EMBL/GenBank/DDBJ databases">
        <title>Two draft genome sequences of Pusillimonas sp. strains isolated from a nitrate- and radionuclide-contaminated groundwater in Russia.</title>
        <authorList>
            <person name="Grouzdev D.S."/>
            <person name="Tourova T.P."/>
            <person name="Goeva M.A."/>
            <person name="Babich T.L."/>
            <person name="Sokolova D.S."/>
            <person name="Abdullin R."/>
            <person name="Poltaraus A.B."/>
            <person name="Toshchakov S.V."/>
            <person name="Nazina T.N."/>
        </authorList>
    </citation>
    <scope>NUCLEOTIDE SEQUENCE [LARGE SCALE GENOMIC DNA]</scope>
    <source>
        <strain evidence="2 3">JR1/69-2-13</strain>
    </source>
</reference>
<proteinExistence type="predicted"/>
<feature type="transmembrane region" description="Helical" evidence="1">
    <location>
        <begin position="6"/>
        <end position="27"/>
    </location>
</feature>
<name>A0A2N4UH67_9BURK</name>
<dbReference type="RefSeq" id="WP_102069564.1">
    <property type="nucleotide sequence ID" value="NZ_PDNV01000005.1"/>
</dbReference>
<organism evidence="2 3">
    <name type="scientific">Pollutimonas nitritireducens</name>
    <dbReference type="NCBI Taxonomy" id="2045209"/>
    <lineage>
        <taxon>Bacteria</taxon>
        <taxon>Pseudomonadati</taxon>
        <taxon>Pseudomonadota</taxon>
        <taxon>Betaproteobacteria</taxon>
        <taxon>Burkholderiales</taxon>
        <taxon>Alcaligenaceae</taxon>
        <taxon>Pollutimonas</taxon>
    </lineage>
</organism>
<gene>
    <name evidence="2" type="ORF">CR155_08360</name>
</gene>
<evidence type="ECO:0000313" key="3">
    <source>
        <dbReference type="Proteomes" id="UP000234328"/>
    </source>
</evidence>
<dbReference type="OrthoDB" id="8906758at2"/>
<protein>
    <recommendedName>
        <fullName evidence="4">Branched-chain amino acid transport</fullName>
    </recommendedName>
</protein>
<feature type="transmembrane region" description="Helical" evidence="1">
    <location>
        <begin position="39"/>
        <end position="63"/>
    </location>
</feature>
<dbReference type="Proteomes" id="UP000234328">
    <property type="component" value="Unassembled WGS sequence"/>
</dbReference>
<accession>A0A2N4UH67</accession>
<sequence>MTNTTLVLLIVAGGAGTLLIRLLPMLWQQKGDRIGRRPLLRNALEAIGPSAIVALLSVSLWSMASTQPSLDGILPMIAGLLGVFTGKKLLRSIAWATLSGVLAYGATLWLLSVSL</sequence>
<comment type="caution">
    <text evidence="2">The sequence shown here is derived from an EMBL/GenBank/DDBJ whole genome shotgun (WGS) entry which is preliminary data.</text>
</comment>
<keyword evidence="1" id="KW-1133">Transmembrane helix</keyword>
<evidence type="ECO:0008006" key="4">
    <source>
        <dbReference type="Google" id="ProtNLM"/>
    </source>
</evidence>
<keyword evidence="1" id="KW-0472">Membrane</keyword>
<keyword evidence="1" id="KW-0812">Transmembrane</keyword>
<dbReference type="AlphaFoldDB" id="A0A2N4UH67"/>
<dbReference type="Pfam" id="PF05437">
    <property type="entry name" value="AzlD"/>
    <property type="match status" value="1"/>
</dbReference>
<dbReference type="EMBL" id="PDNV01000005">
    <property type="protein sequence ID" value="PLC54372.1"/>
    <property type="molecule type" value="Genomic_DNA"/>
</dbReference>
<dbReference type="InterPro" id="IPR008407">
    <property type="entry name" value="Brnchd-chn_aa_trnsp_AzlD"/>
</dbReference>